<keyword evidence="3" id="KW-1185">Reference proteome</keyword>
<feature type="domain" description="Farnesoic acid O-methyl transferase" evidence="1">
    <location>
        <begin position="33"/>
        <end position="160"/>
    </location>
</feature>
<evidence type="ECO:0000313" key="3">
    <source>
        <dbReference type="Proteomes" id="UP001347796"/>
    </source>
</evidence>
<dbReference type="AlphaFoldDB" id="A0AAN8J4X0"/>
<organism evidence="2 3">
    <name type="scientific">Patella caerulea</name>
    <name type="common">Rayed Mediterranean limpet</name>
    <dbReference type="NCBI Taxonomy" id="87958"/>
    <lineage>
        <taxon>Eukaryota</taxon>
        <taxon>Metazoa</taxon>
        <taxon>Spiralia</taxon>
        <taxon>Lophotrochozoa</taxon>
        <taxon>Mollusca</taxon>
        <taxon>Gastropoda</taxon>
        <taxon>Patellogastropoda</taxon>
        <taxon>Patelloidea</taxon>
        <taxon>Patellidae</taxon>
        <taxon>Patella</taxon>
    </lineage>
</organism>
<evidence type="ECO:0000313" key="2">
    <source>
        <dbReference type="EMBL" id="KAK6169771.1"/>
    </source>
</evidence>
<accession>A0AAN8J4X0</accession>
<comment type="caution">
    <text evidence="2">The sequence shown here is derived from an EMBL/GenBank/DDBJ whole genome shotgun (WGS) entry which is preliminary data.</text>
</comment>
<sequence length="171" mass="19301">MAVLRWPRIIFVIYGDCLSRCDVIDLGAGSPYTGFRNIQNQESELVWMKGRQDAIIGLFESTNISSLVFELLIGGFHNSRTGVRVATWANFKTSSSDGQFLLNHNQYTSLWIKWRSSTVYLKPGTMDNNGPVLKWTRDDIVSVRYMAFRTGTTSAVKYVVNLSCSKTNISI</sequence>
<name>A0AAN8J4X0_PATCE</name>
<dbReference type="EMBL" id="JAZGQO010000015">
    <property type="protein sequence ID" value="KAK6169771.1"/>
    <property type="molecule type" value="Genomic_DNA"/>
</dbReference>
<gene>
    <name evidence="2" type="ORF">SNE40_020760</name>
</gene>
<reference evidence="2 3" key="1">
    <citation type="submission" date="2024-01" db="EMBL/GenBank/DDBJ databases">
        <title>The genome of the rayed Mediterranean limpet Patella caerulea (Linnaeus, 1758).</title>
        <authorList>
            <person name="Anh-Thu Weber A."/>
            <person name="Halstead-Nussloch G."/>
        </authorList>
    </citation>
    <scope>NUCLEOTIDE SEQUENCE [LARGE SCALE GENOMIC DNA]</scope>
    <source>
        <strain evidence="2">AATW-2023a</strain>
        <tissue evidence="2">Whole specimen</tissue>
    </source>
</reference>
<proteinExistence type="predicted"/>
<protein>
    <recommendedName>
        <fullName evidence="1">Farnesoic acid O-methyl transferase domain-containing protein</fullName>
    </recommendedName>
</protein>
<dbReference type="Proteomes" id="UP001347796">
    <property type="component" value="Unassembled WGS sequence"/>
</dbReference>
<dbReference type="InterPro" id="IPR022041">
    <property type="entry name" value="Methyltransf_FA"/>
</dbReference>
<dbReference type="Pfam" id="PF12248">
    <property type="entry name" value="Methyltransf_FA"/>
    <property type="match status" value="1"/>
</dbReference>
<evidence type="ECO:0000259" key="1">
    <source>
        <dbReference type="Pfam" id="PF12248"/>
    </source>
</evidence>